<sequence>MNNLVCKEEVIWKQRAKVLWLAEGDRNTRFFHAKVNEQKQSKEIKKIHDSLGREVVGIEGIWKVITDYFGSIFTSTRPQEEATEDVLSSLESRVTEDMNNELLKPFTTEEVMHALNQMHPLLSLWDRM</sequence>
<evidence type="ECO:0000313" key="1">
    <source>
        <dbReference type="EMBL" id="KAL0410868.1"/>
    </source>
</evidence>
<protein>
    <recommendedName>
        <fullName evidence="2">Transposon TX1</fullName>
    </recommendedName>
</protein>
<gene>
    <name evidence="1" type="ORF">Slati_3676500</name>
</gene>
<evidence type="ECO:0008006" key="2">
    <source>
        <dbReference type="Google" id="ProtNLM"/>
    </source>
</evidence>
<accession>A0AAW2U2X6</accession>
<reference evidence="1" key="2">
    <citation type="journal article" date="2024" name="Plant">
        <title>Genomic evolution and insights into agronomic trait innovations of Sesamum species.</title>
        <authorList>
            <person name="Miao H."/>
            <person name="Wang L."/>
            <person name="Qu L."/>
            <person name="Liu H."/>
            <person name="Sun Y."/>
            <person name="Le M."/>
            <person name="Wang Q."/>
            <person name="Wei S."/>
            <person name="Zheng Y."/>
            <person name="Lin W."/>
            <person name="Duan Y."/>
            <person name="Cao H."/>
            <person name="Xiong S."/>
            <person name="Wang X."/>
            <person name="Wei L."/>
            <person name="Li C."/>
            <person name="Ma Q."/>
            <person name="Ju M."/>
            <person name="Zhao R."/>
            <person name="Li G."/>
            <person name="Mu C."/>
            <person name="Tian Q."/>
            <person name="Mei H."/>
            <person name="Zhang T."/>
            <person name="Gao T."/>
            <person name="Zhang H."/>
        </authorList>
    </citation>
    <scope>NUCLEOTIDE SEQUENCE</scope>
    <source>
        <strain evidence="1">KEN1</strain>
    </source>
</reference>
<proteinExistence type="predicted"/>
<comment type="caution">
    <text evidence="1">The sequence shown here is derived from an EMBL/GenBank/DDBJ whole genome shotgun (WGS) entry which is preliminary data.</text>
</comment>
<dbReference type="AlphaFoldDB" id="A0AAW2U2X6"/>
<reference evidence="1" key="1">
    <citation type="submission" date="2020-06" db="EMBL/GenBank/DDBJ databases">
        <authorList>
            <person name="Li T."/>
            <person name="Hu X."/>
            <person name="Zhang T."/>
            <person name="Song X."/>
            <person name="Zhang H."/>
            <person name="Dai N."/>
            <person name="Sheng W."/>
            <person name="Hou X."/>
            <person name="Wei L."/>
        </authorList>
    </citation>
    <scope>NUCLEOTIDE SEQUENCE</scope>
    <source>
        <strain evidence="1">KEN1</strain>
        <tissue evidence="1">Leaf</tissue>
    </source>
</reference>
<dbReference type="EMBL" id="JACGWN010000013">
    <property type="protein sequence ID" value="KAL0410868.1"/>
    <property type="molecule type" value="Genomic_DNA"/>
</dbReference>
<name>A0AAW2U2X6_9LAMI</name>
<feature type="non-terminal residue" evidence="1">
    <location>
        <position position="128"/>
    </location>
</feature>
<organism evidence="1">
    <name type="scientific">Sesamum latifolium</name>
    <dbReference type="NCBI Taxonomy" id="2727402"/>
    <lineage>
        <taxon>Eukaryota</taxon>
        <taxon>Viridiplantae</taxon>
        <taxon>Streptophyta</taxon>
        <taxon>Embryophyta</taxon>
        <taxon>Tracheophyta</taxon>
        <taxon>Spermatophyta</taxon>
        <taxon>Magnoliopsida</taxon>
        <taxon>eudicotyledons</taxon>
        <taxon>Gunneridae</taxon>
        <taxon>Pentapetalae</taxon>
        <taxon>asterids</taxon>
        <taxon>lamiids</taxon>
        <taxon>Lamiales</taxon>
        <taxon>Pedaliaceae</taxon>
        <taxon>Sesamum</taxon>
    </lineage>
</organism>